<name>A0AAD5YAG2_9APHY</name>
<feature type="compositionally biased region" description="Low complexity" evidence="3">
    <location>
        <begin position="255"/>
        <end position="280"/>
    </location>
</feature>
<dbReference type="GO" id="GO:0008270">
    <property type="term" value="F:zinc ion binding"/>
    <property type="evidence" value="ECO:0007669"/>
    <property type="project" value="UniProtKB-KW"/>
</dbReference>
<feature type="region of interest" description="Disordered" evidence="3">
    <location>
        <begin position="346"/>
        <end position="373"/>
    </location>
</feature>
<dbReference type="Proteomes" id="UP001212997">
    <property type="component" value="Unassembled WGS sequence"/>
</dbReference>
<comment type="caution">
    <text evidence="5">The sequence shown here is derived from an EMBL/GenBank/DDBJ whole genome shotgun (WGS) entry which is preliminary data.</text>
</comment>
<feature type="compositionally biased region" description="Low complexity" evidence="3">
    <location>
        <begin position="347"/>
        <end position="362"/>
    </location>
</feature>
<feature type="region of interest" description="Disordered" evidence="3">
    <location>
        <begin position="1"/>
        <end position="24"/>
    </location>
</feature>
<feature type="domain" description="CCHC-type" evidence="4">
    <location>
        <begin position="290"/>
        <end position="306"/>
    </location>
</feature>
<feature type="compositionally biased region" description="Low complexity" evidence="3">
    <location>
        <begin position="457"/>
        <end position="469"/>
    </location>
</feature>
<evidence type="ECO:0000256" key="3">
    <source>
        <dbReference type="SAM" id="MobiDB-lite"/>
    </source>
</evidence>
<accession>A0AAD5YAG2</accession>
<keyword evidence="2" id="KW-0863">Zinc-finger</keyword>
<evidence type="ECO:0000256" key="1">
    <source>
        <dbReference type="ARBA" id="ARBA00022664"/>
    </source>
</evidence>
<feature type="compositionally biased region" description="Low complexity" evidence="3">
    <location>
        <begin position="413"/>
        <end position="429"/>
    </location>
</feature>
<gene>
    <name evidence="5" type="ORF">NLI96_g11866</name>
</gene>
<proteinExistence type="predicted"/>
<dbReference type="GO" id="GO:0006397">
    <property type="term" value="P:mRNA processing"/>
    <property type="evidence" value="ECO:0007669"/>
    <property type="project" value="UniProtKB-KW"/>
</dbReference>
<sequence>MPSSSPTSMPPRKHRTAPSFDSTDPHSLRQYFQDLLCLFEACGVSSDFKRKKFAVGYLSIAESDVWTSLPEFDDPQTSFKEFQVAIFALYPETSSDRLYSFIELQKLVSNTSQAQLLSLESLATFHRQFLAHSSFLLRNNRLSPREQSQMFLEAIPSDFRSKIVARLQLKFPDHYFEDVHPLSRVFEAAKFVYSLSSSQTAPESSPSLSVSSLDIPNPVLSPSTSLDIPKLLEQATKSILDPIVAQLVAASPPSSIGSKASSGSSQRPPASSPTTPIATIYPVRVPKPPRCFYCAGTGHMVQACPNVEEDLALGRCTRTELGRIVLPSGEEIPRGLKGDTLRDRLLKSQQSSPSSLELQSSSEGPTIVRDGSPNSRAMLFVDSFAQLKADVAEPRRAHRRHPRSSPSTPPSFLPSSSSPPSSQTPPTSSQYSFISQNSTAHSRTVFVADSHRRPRVSSQSLQTALLASQDPPASSKSHFIAPNSLQSIPISQATPSNSQHSISPKIAPISSEPVRDHCRNLTEHRSTCSEPIDAFSTSILSLSRQLRPQPSQISPAAALPSLQLPLSLQSSRNVASTGTEY</sequence>
<reference evidence="5" key="1">
    <citation type="submission" date="2022-07" db="EMBL/GenBank/DDBJ databases">
        <title>Genome Sequence of Physisporinus lineatus.</title>
        <authorList>
            <person name="Buettner E."/>
        </authorList>
    </citation>
    <scope>NUCLEOTIDE SEQUENCE</scope>
    <source>
        <strain evidence="5">VT162</strain>
    </source>
</reference>
<dbReference type="InterPro" id="IPR036875">
    <property type="entry name" value="Znf_CCHC_sf"/>
</dbReference>
<keyword evidence="2" id="KW-0479">Metal-binding</keyword>
<evidence type="ECO:0000256" key="2">
    <source>
        <dbReference type="PROSITE-ProRule" id="PRU00047"/>
    </source>
</evidence>
<dbReference type="SUPFAM" id="SSF57756">
    <property type="entry name" value="Retrovirus zinc finger-like domains"/>
    <property type="match status" value="1"/>
</dbReference>
<dbReference type="AlphaFoldDB" id="A0AAD5YAG2"/>
<feature type="region of interest" description="Disordered" evidence="3">
    <location>
        <begin position="392"/>
        <end position="436"/>
    </location>
</feature>
<keyword evidence="6" id="KW-1185">Reference proteome</keyword>
<feature type="region of interest" description="Disordered" evidence="3">
    <location>
        <begin position="255"/>
        <end position="281"/>
    </location>
</feature>
<evidence type="ECO:0000313" key="5">
    <source>
        <dbReference type="EMBL" id="KAJ3475392.1"/>
    </source>
</evidence>
<dbReference type="EMBL" id="JANAWD010000864">
    <property type="protein sequence ID" value="KAJ3475392.1"/>
    <property type="molecule type" value="Genomic_DNA"/>
</dbReference>
<evidence type="ECO:0000259" key="4">
    <source>
        <dbReference type="PROSITE" id="PS50158"/>
    </source>
</evidence>
<protein>
    <recommendedName>
        <fullName evidence="4">CCHC-type domain-containing protein</fullName>
    </recommendedName>
</protein>
<evidence type="ECO:0000313" key="6">
    <source>
        <dbReference type="Proteomes" id="UP001212997"/>
    </source>
</evidence>
<dbReference type="GO" id="GO:0003676">
    <property type="term" value="F:nucleic acid binding"/>
    <property type="evidence" value="ECO:0007669"/>
    <property type="project" value="InterPro"/>
</dbReference>
<feature type="region of interest" description="Disordered" evidence="3">
    <location>
        <begin position="449"/>
        <end position="478"/>
    </location>
</feature>
<dbReference type="PROSITE" id="PS50158">
    <property type="entry name" value="ZF_CCHC"/>
    <property type="match status" value="1"/>
</dbReference>
<keyword evidence="2" id="KW-0862">Zinc</keyword>
<organism evidence="5 6">
    <name type="scientific">Meripilus lineatus</name>
    <dbReference type="NCBI Taxonomy" id="2056292"/>
    <lineage>
        <taxon>Eukaryota</taxon>
        <taxon>Fungi</taxon>
        <taxon>Dikarya</taxon>
        <taxon>Basidiomycota</taxon>
        <taxon>Agaricomycotina</taxon>
        <taxon>Agaricomycetes</taxon>
        <taxon>Polyporales</taxon>
        <taxon>Meripilaceae</taxon>
        <taxon>Meripilus</taxon>
    </lineage>
</organism>
<dbReference type="InterPro" id="IPR001878">
    <property type="entry name" value="Znf_CCHC"/>
</dbReference>
<keyword evidence="1" id="KW-0507">mRNA processing</keyword>